<dbReference type="PANTHER" id="PTHR24220:SF86">
    <property type="entry name" value="ABC TRANSPORTER ABCH.1"/>
    <property type="match status" value="1"/>
</dbReference>
<dbReference type="InterPro" id="IPR017871">
    <property type="entry name" value="ABC_transporter-like_CS"/>
</dbReference>
<accession>A0A6S6UGR8</accession>
<dbReference type="GO" id="GO:0022857">
    <property type="term" value="F:transmembrane transporter activity"/>
    <property type="evidence" value="ECO:0007669"/>
    <property type="project" value="TreeGrafter"/>
</dbReference>
<dbReference type="InterPro" id="IPR017911">
    <property type="entry name" value="MacB-like_ATP-bd"/>
</dbReference>
<organism evidence="6">
    <name type="scientific">uncultured Thiotrichaceae bacterium</name>
    <dbReference type="NCBI Taxonomy" id="298394"/>
    <lineage>
        <taxon>Bacteria</taxon>
        <taxon>Pseudomonadati</taxon>
        <taxon>Pseudomonadota</taxon>
        <taxon>Gammaproteobacteria</taxon>
        <taxon>Thiotrichales</taxon>
        <taxon>Thiotrichaceae</taxon>
        <taxon>environmental samples</taxon>
    </lineage>
</organism>
<dbReference type="GO" id="GO:0016887">
    <property type="term" value="F:ATP hydrolysis activity"/>
    <property type="evidence" value="ECO:0007669"/>
    <property type="project" value="InterPro"/>
</dbReference>
<dbReference type="SUPFAM" id="SSF52540">
    <property type="entry name" value="P-loop containing nucleoside triphosphate hydrolases"/>
    <property type="match status" value="1"/>
</dbReference>
<sequence>MSLLEVSGISKHFRQGEIEVQALNDVNLTVNEGEFAALVGPSGSGKTTLLNIIGGLDSPSGGTVSVNGTEITALKESALADFRLFKLGFIFQAYNLVPVLSAVENVELVMVLQGRDKTESRERAEHYLQLVGLEKAMLRRPSALSGGQQQRVAVARALAAGPQLVLADEPTANLDSENATALLDIMHRLSCEEKTTFIFSTHDVRVMERAERIITLRDGKVESDEITGRTNNE</sequence>
<evidence type="ECO:0000256" key="2">
    <source>
        <dbReference type="ARBA" id="ARBA00022741"/>
    </source>
</evidence>
<dbReference type="AlphaFoldDB" id="A0A6S6UGR8"/>
<dbReference type="Gene3D" id="3.40.50.300">
    <property type="entry name" value="P-loop containing nucleotide triphosphate hydrolases"/>
    <property type="match status" value="1"/>
</dbReference>
<dbReference type="InterPro" id="IPR015854">
    <property type="entry name" value="ABC_transpr_LolD-like"/>
</dbReference>
<evidence type="ECO:0000259" key="5">
    <source>
        <dbReference type="PROSITE" id="PS50893"/>
    </source>
</evidence>
<keyword evidence="3 6" id="KW-0067">ATP-binding</keyword>
<dbReference type="PROSITE" id="PS00211">
    <property type="entry name" value="ABC_TRANSPORTER_1"/>
    <property type="match status" value="1"/>
</dbReference>
<dbReference type="CDD" id="cd03255">
    <property type="entry name" value="ABC_MJ0796_LolCDE_FtsE"/>
    <property type="match status" value="1"/>
</dbReference>
<keyword evidence="2" id="KW-0547">Nucleotide-binding</keyword>
<evidence type="ECO:0000256" key="3">
    <source>
        <dbReference type="ARBA" id="ARBA00022840"/>
    </source>
</evidence>
<dbReference type="PANTHER" id="PTHR24220">
    <property type="entry name" value="IMPORT ATP-BINDING PROTEIN"/>
    <property type="match status" value="1"/>
</dbReference>
<dbReference type="SMART" id="SM00382">
    <property type="entry name" value="AAA"/>
    <property type="match status" value="1"/>
</dbReference>
<evidence type="ECO:0000313" key="6">
    <source>
        <dbReference type="EMBL" id="CAA6826309.1"/>
    </source>
</evidence>
<proteinExistence type="inferred from homology"/>
<evidence type="ECO:0000256" key="1">
    <source>
        <dbReference type="ARBA" id="ARBA00022448"/>
    </source>
</evidence>
<dbReference type="GO" id="GO:1902495">
    <property type="term" value="C:transmembrane transporter complex"/>
    <property type="evidence" value="ECO:0007669"/>
    <property type="project" value="UniProtKB-ARBA"/>
</dbReference>
<feature type="domain" description="ABC transporter" evidence="5">
    <location>
        <begin position="4"/>
        <end position="230"/>
    </location>
</feature>
<dbReference type="InterPro" id="IPR027417">
    <property type="entry name" value="P-loop_NTPase"/>
</dbReference>
<protein>
    <submittedName>
        <fullName evidence="6">ABC transporter ATP-binding protein</fullName>
    </submittedName>
</protein>
<dbReference type="GO" id="GO:0005524">
    <property type="term" value="F:ATP binding"/>
    <property type="evidence" value="ECO:0007669"/>
    <property type="project" value="UniProtKB-KW"/>
</dbReference>
<dbReference type="GO" id="GO:0005886">
    <property type="term" value="C:plasma membrane"/>
    <property type="evidence" value="ECO:0007669"/>
    <property type="project" value="TreeGrafter"/>
</dbReference>
<evidence type="ECO:0000256" key="4">
    <source>
        <dbReference type="ARBA" id="ARBA00038388"/>
    </source>
</evidence>
<dbReference type="InterPro" id="IPR003439">
    <property type="entry name" value="ABC_transporter-like_ATP-bd"/>
</dbReference>
<reference evidence="6" key="1">
    <citation type="submission" date="2020-01" db="EMBL/GenBank/DDBJ databases">
        <authorList>
            <person name="Meier V. D."/>
            <person name="Meier V D."/>
        </authorList>
    </citation>
    <scope>NUCLEOTIDE SEQUENCE</scope>
    <source>
        <strain evidence="6">HLG_WM_MAG_09</strain>
    </source>
</reference>
<dbReference type="EMBL" id="CACVAT010000423">
    <property type="protein sequence ID" value="CAA6826309.1"/>
    <property type="molecule type" value="Genomic_DNA"/>
</dbReference>
<gene>
    <name evidence="6" type="ORF">HELGO_WM46052</name>
</gene>
<name>A0A6S6UGR8_9GAMM</name>
<keyword evidence="1" id="KW-0813">Transport</keyword>
<dbReference type="Pfam" id="PF00005">
    <property type="entry name" value="ABC_tran"/>
    <property type="match status" value="1"/>
</dbReference>
<dbReference type="PROSITE" id="PS50893">
    <property type="entry name" value="ABC_TRANSPORTER_2"/>
    <property type="match status" value="1"/>
</dbReference>
<dbReference type="FunFam" id="3.40.50.300:FF:000032">
    <property type="entry name" value="Export ABC transporter ATP-binding protein"/>
    <property type="match status" value="1"/>
</dbReference>
<dbReference type="InterPro" id="IPR003593">
    <property type="entry name" value="AAA+_ATPase"/>
</dbReference>
<comment type="similarity">
    <text evidence="4">Belongs to the ABC transporter superfamily. Macrolide exporter (TC 3.A.1.122) family.</text>
</comment>